<feature type="domain" description="CARDB" evidence="2">
    <location>
        <begin position="24"/>
        <end position="114"/>
    </location>
</feature>
<dbReference type="EMBL" id="JACQPB010000034">
    <property type="protein sequence ID" value="MBI4210410.1"/>
    <property type="molecule type" value="Genomic_DNA"/>
</dbReference>
<evidence type="ECO:0000259" key="2">
    <source>
        <dbReference type="Pfam" id="PF07705"/>
    </source>
</evidence>
<sequence length="408" mass="43683">MKHIALAIALAIVFPAVVFAAQTPVLDISGSSAVPSKVYAGDLITINFNLENSSAATEAKGVSVSTQLNENDFEAVKISELVGDIDPQSSKTVSFRFTAKISVLPGSYKIPVAISYKSGTDVVSYSKDVDFEISACHQLKVADVSLSNPQPHIGDNVVVYAVITNVCSSSARNVSVELRSVTNSTVAPFVVSSGTMARLGDIVPRGKAPVSFSLGVTDKVDAKTYVFSLDANCDECSRVFSNSFSFLVYGKPDLVFSNIEYSIENAIPNQKQIMQGNSFTLSVQLDNIGEEKARAVEVHADFGSGIAGTQKSFVGNIDKGDSGAAIFNLAALNDAKPGQQEGRITVVYLDELGEKQEIVENYPIYITPMPPASPVLYLVMLVLLIVALGIVYLIVRFVMRQLAIMKSQ</sequence>
<dbReference type="Proteomes" id="UP000732298">
    <property type="component" value="Unassembled WGS sequence"/>
</dbReference>
<keyword evidence="1" id="KW-0472">Membrane</keyword>
<dbReference type="PANTHER" id="PTHR35902:SF6">
    <property type="entry name" value="CONSERVED WITHIN P. AEROPHILUM"/>
    <property type="match status" value="1"/>
</dbReference>
<evidence type="ECO:0000313" key="4">
    <source>
        <dbReference type="Proteomes" id="UP000732298"/>
    </source>
</evidence>
<name>A0A8T3YL38_9ARCH</name>
<dbReference type="InterPro" id="IPR013783">
    <property type="entry name" value="Ig-like_fold"/>
</dbReference>
<comment type="caution">
    <text evidence="3">The sequence shown here is derived from an EMBL/GenBank/DDBJ whole genome shotgun (WGS) entry which is preliminary data.</text>
</comment>
<organism evidence="3 4">
    <name type="scientific">Candidatus Iainarchaeum sp</name>
    <dbReference type="NCBI Taxonomy" id="3101447"/>
    <lineage>
        <taxon>Archaea</taxon>
        <taxon>Candidatus Iainarchaeota</taxon>
        <taxon>Candidatus Iainarchaeia</taxon>
        <taxon>Candidatus Iainarchaeales</taxon>
        <taxon>Candidatus Iainarchaeaceae</taxon>
        <taxon>Candidatus Iainarchaeum</taxon>
    </lineage>
</organism>
<gene>
    <name evidence="3" type="ORF">HY544_02810</name>
</gene>
<accession>A0A8T3YL38</accession>
<dbReference type="InterPro" id="IPR011635">
    <property type="entry name" value="CARDB"/>
</dbReference>
<dbReference type="Pfam" id="PF07705">
    <property type="entry name" value="CARDB"/>
    <property type="match status" value="1"/>
</dbReference>
<evidence type="ECO:0000256" key="1">
    <source>
        <dbReference type="SAM" id="Phobius"/>
    </source>
</evidence>
<protein>
    <recommendedName>
        <fullName evidence="2">CARDB domain-containing protein</fullName>
    </recommendedName>
</protein>
<feature type="transmembrane region" description="Helical" evidence="1">
    <location>
        <begin position="375"/>
        <end position="399"/>
    </location>
</feature>
<evidence type="ECO:0000313" key="3">
    <source>
        <dbReference type="EMBL" id="MBI4210410.1"/>
    </source>
</evidence>
<reference evidence="3" key="1">
    <citation type="submission" date="2020-07" db="EMBL/GenBank/DDBJ databases">
        <title>Huge and variable diversity of episymbiotic CPR bacteria and DPANN archaea in groundwater ecosystems.</title>
        <authorList>
            <person name="He C.Y."/>
            <person name="Keren R."/>
            <person name="Whittaker M."/>
            <person name="Farag I.F."/>
            <person name="Doudna J."/>
            <person name="Cate J.H.D."/>
            <person name="Banfield J.F."/>
        </authorList>
    </citation>
    <scope>NUCLEOTIDE SEQUENCE</scope>
    <source>
        <strain evidence="3">NC_groundwater_1296_Ag_S-0.2um_52_80</strain>
    </source>
</reference>
<dbReference type="AlphaFoldDB" id="A0A8T3YL38"/>
<keyword evidence="1" id="KW-1133">Transmembrane helix</keyword>
<keyword evidence="1" id="KW-0812">Transmembrane</keyword>
<dbReference type="PANTHER" id="PTHR35902">
    <property type="entry name" value="S-LAYER DOMAIN-LIKE PROTEIN-RELATED"/>
    <property type="match status" value="1"/>
</dbReference>
<dbReference type="Gene3D" id="2.60.40.10">
    <property type="entry name" value="Immunoglobulins"/>
    <property type="match status" value="1"/>
</dbReference>
<proteinExistence type="predicted"/>